<evidence type="ECO:0000313" key="3">
    <source>
        <dbReference type="EMBL" id="MBC8539368.1"/>
    </source>
</evidence>
<reference evidence="3" key="1">
    <citation type="submission" date="2020-08" db="EMBL/GenBank/DDBJ databases">
        <title>Genome public.</title>
        <authorList>
            <person name="Liu C."/>
            <person name="Sun Q."/>
        </authorList>
    </citation>
    <scope>NUCLEOTIDE SEQUENCE</scope>
    <source>
        <strain evidence="3">H8</strain>
    </source>
</reference>
<evidence type="ECO:0000259" key="2">
    <source>
        <dbReference type="PROSITE" id="PS50943"/>
    </source>
</evidence>
<dbReference type="GO" id="GO:0003677">
    <property type="term" value="F:DNA binding"/>
    <property type="evidence" value="ECO:0007669"/>
    <property type="project" value="UniProtKB-KW"/>
</dbReference>
<dbReference type="PROSITE" id="PS50943">
    <property type="entry name" value="HTH_CROC1"/>
    <property type="match status" value="1"/>
</dbReference>
<dbReference type="AlphaFoldDB" id="A0A926DJU2"/>
<dbReference type="Proteomes" id="UP000611762">
    <property type="component" value="Unassembled WGS sequence"/>
</dbReference>
<dbReference type="Gene3D" id="1.10.260.40">
    <property type="entry name" value="lambda repressor-like DNA-binding domains"/>
    <property type="match status" value="1"/>
</dbReference>
<gene>
    <name evidence="3" type="ORF">H8698_00035</name>
</gene>
<protein>
    <submittedName>
        <fullName evidence="3">Helix-turn-helix transcriptional regulator</fullName>
    </submittedName>
</protein>
<dbReference type="PANTHER" id="PTHR46797:SF1">
    <property type="entry name" value="METHYLPHOSPHONATE SYNTHASE"/>
    <property type="match status" value="1"/>
</dbReference>
<dbReference type="EMBL" id="JACRSU010000001">
    <property type="protein sequence ID" value="MBC8539368.1"/>
    <property type="molecule type" value="Genomic_DNA"/>
</dbReference>
<feature type="domain" description="HTH cro/C1-type" evidence="2">
    <location>
        <begin position="13"/>
        <end position="69"/>
    </location>
</feature>
<keyword evidence="1" id="KW-0238">DNA-binding</keyword>
<dbReference type="InterPro" id="IPR001387">
    <property type="entry name" value="Cro/C1-type_HTH"/>
</dbReference>
<sequence>MKEKYYKIIGENIAYYRKKKHLTQIGLSMNANVSRAYISHLEAKNMNRVPSLDMLFHLCEILDIEPYQLFIEPKEQIKK</sequence>
<dbReference type="RefSeq" id="WP_177678411.1">
    <property type="nucleotide sequence ID" value="NZ_JACRSU010000001.1"/>
</dbReference>
<dbReference type="GO" id="GO:0003700">
    <property type="term" value="F:DNA-binding transcription factor activity"/>
    <property type="evidence" value="ECO:0007669"/>
    <property type="project" value="TreeGrafter"/>
</dbReference>
<dbReference type="GO" id="GO:0005829">
    <property type="term" value="C:cytosol"/>
    <property type="evidence" value="ECO:0007669"/>
    <property type="project" value="TreeGrafter"/>
</dbReference>
<dbReference type="InterPro" id="IPR010982">
    <property type="entry name" value="Lambda_DNA-bd_dom_sf"/>
</dbReference>
<accession>A0A926DJU2</accession>
<evidence type="ECO:0000313" key="4">
    <source>
        <dbReference type="Proteomes" id="UP000611762"/>
    </source>
</evidence>
<dbReference type="CDD" id="cd00093">
    <property type="entry name" value="HTH_XRE"/>
    <property type="match status" value="1"/>
</dbReference>
<keyword evidence="4" id="KW-1185">Reference proteome</keyword>
<comment type="caution">
    <text evidence="3">The sequence shown here is derived from an EMBL/GenBank/DDBJ whole genome shotgun (WGS) entry which is preliminary data.</text>
</comment>
<dbReference type="SUPFAM" id="SSF47413">
    <property type="entry name" value="lambda repressor-like DNA-binding domains"/>
    <property type="match status" value="1"/>
</dbReference>
<evidence type="ECO:0000256" key="1">
    <source>
        <dbReference type="ARBA" id="ARBA00023125"/>
    </source>
</evidence>
<dbReference type="PANTHER" id="PTHR46797">
    <property type="entry name" value="HTH-TYPE TRANSCRIPTIONAL REGULATOR"/>
    <property type="match status" value="1"/>
</dbReference>
<dbReference type="InterPro" id="IPR050807">
    <property type="entry name" value="TransReg_Diox_bact_type"/>
</dbReference>
<dbReference type="Pfam" id="PF01381">
    <property type="entry name" value="HTH_3"/>
    <property type="match status" value="1"/>
</dbReference>
<proteinExistence type="predicted"/>
<name>A0A926DJU2_9FIRM</name>
<dbReference type="SMART" id="SM00530">
    <property type="entry name" value="HTH_XRE"/>
    <property type="match status" value="1"/>
</dbReference>
<organism evidence="3 4">
    <name type="scientific">Congzhengia minquanensis</name>
    <dbReference type="NCBI Taxonomy" id="2763657"/>
    <lineage>
        <taxon>Bacteria</taxon>
        <taxon>Bacillati</taxon>
        <taxon>Bacillota</taxon>
        <taxon>Clostridia</taxon>
        <taxon>Eubacteriales</taxon>
        <taxon>Oscillospiraceae</taxon>
        <taxon>Congzhengia</taxon>
    </lineage>
</organism>